<name>A0A5J5GDB1_9RHOB</name>
<evidence type="ECO:0008006" key="4">
    <source>
        <dbReference type="Google" id="ProtNLM"/>
    </source>
</evidence>
<dbReference type="AlphaFoldDB" id="A0A5J5GDB1"/>
<protein>
    <recommendedName>
        <fullName evidence="4">Alpha/beta hydrolase</fullName>
    </recommendedName>
</protein>
<dbReference type="Gene3D" id="3.40.50.1820">
    <property type="entry name" value="alpha/beta hydrolase"/>
    <property type="match status" value="1"/>
</dbReference>
<dbReference type="EMBL" id="VYQE01000005">
    <property type="protein sequence ID" value="KAA9006017.1"/>
    <property type="molecule type" value="Genomic_DNA"/>
</dbReference>
<gene>
    <name evidence="2" type="ORF">F3S47_15810</name>
</gene>
<keyword evidence="3" id="KW-1185">Reference proteome</keyword>
<evidence type="ECO:0000313" key="3">
    <source>
        <dbReference type="Proteomes" id="UP000326554"/>
    </source>
</evidence>
<evidence type="ECO:0000313" key="2">
    <source>
        <dbReference type="EMBL" id="KAA9006017.1"/>
    </source>
</evidence>
<keyword evidence="1" id="KW-0732">Signal</keyword>
<feature type="chain" id="PRO_5023900886" description="Alpha/beta hydrolase" evidence="1">
    <location>
        <begin position="19"/>
        <end position="308"/>
    </location>
</feature>
<reference evidence="2 3" key="1">
    <citation type="submission" date="2019-09" db="EMBL/GenBank/DDBJ databases">
        <authorList>
            <person name="Park J.-S."/>
            <person name="Choi H.-J."/>
        </authorList>
    </citation>
    <scope>NUCLEOTIDE SEQUENCE [LARGE SCALE GENOMIC DNA]</scope>
    <source>
        <strain evidence="2 3">176SS1-4</strain>
    </source>
</reference>
<dbReference type="RefSeq" id="WP_150446269.1">
    <property type="nucleotide sequence ID" value="NZ_VYQE01000005.1"/>
</dbReference>
<dbReference type="Proteomes" id="UP000326554">
    <property type="component" value="Unassembled WGS sequence"/>
</dbReference>
<comment type="caution">
    <text evidence="2">The sequence shown here is derived from an EMBL/GenBank/DDBJ whole genome shotgun (WGS) entry which is preliminary data.</text>
</comment>
<accession>A0A5J5GDB1</accession>
<dbReference type="InterPro" id="IPR029058">
    <property type="entry name" value="AB_hydrolase_fold"/>
</dbReference>
<sequence length="308" mass="33044">MRSILVLLAALAAAPLTAAPVPLQTDSEFLPEDAPEGLPTTVLTAHVDTYRALEETGDPVIMIPAPGLDGDVFTGTPDGREGWAQIFREAGRTVHVFTDPGILMSGESRENARRWSADGIWTSWGLGPEPGEPYEDTRYPVQDFETFTEGLPDHVALSEDRELDRALRAASLLTLMEDACPCAIIAQSGAAGTVMRAVQMGEGAPEALVLIEPDGVIADPEASAETFDRFPVLAIFGDRIEERDMARRKEGTAAMLEALRDKGVTAAMMDLPGEGIAGNTHLLPQDVNSAALAERVLRWLDDPSMPEG</sequence>
<proteinExistence type="predicted"/>
<evidence type="ECO:0000256" key="1">
    <source>
        <dbReference type="SAM" id="SignalP"/>
    </source>
</evidence>
<feature type="signal peptide" evidence="1">
    <location>
        <begin position="1"/>
        <end position="18"/>
    </location>
</feature>
<dbReference type="SUPFAM" id="SSF53474">
    <property type="entry name" value="alpha/beta-Hydrolases"/>
    <property type="match status" value="1"/>
</dbReference>
<organism evidence="2 3">
    <name type="scientific">Histidinibacterium aquaticum</name>
    <dbReference type="NCBI Taxonomy" id="2613962"/>
    <lineage>
        <taxon>Bacteria</taxon>
        <taxon>Pseudomonadati</taxon>
        <taxon>Pseudomonadota</taxon>
        <taxon>Alphaproteobacteria</taxon>
        <taxon>Rhodobacterales</taxon>
        <taxon>Paracoccaceae</taxon>
        <taxon>Histidinibacterium</taxon>
    </lineage>
</organism>